<name>A0A6G0X1E5_APHCR</name>
<dbReference type="AlphaFoldDB" id="A0A6G0X1E5"/>
<protein>
    <submittedName>
        <fullName evidence="2">Protein FAM200B-like</fullName>
    </submittedName>
</protein>
<dbReference type="OrthoDB" id="10071114at2759"/>
<evidence type="ECO:0000313" key="2">
    <source>
        <dbReference type="EMBL" id="KAF0733666.1"/>
    </source>
</evidence>
<dbReference type="EMBL" id="VUJU01008241">
    <property type="protein sequence ID" value="KAF0733666.1"/>
    <property type="molecule type" value="Genomic_DNA"/>
</dbReference>
<keyword evidence="3" id="KW-1185">Reference proteome</keyword>
<evidence type="ECO:0000259" key="1">
    <source>
        <dbReference type="Pfam" id="PF14291"/>
    </source>
</evidence>
<sequence>MKNTGFDMYDIGSYIQKNITLNDHIKYNLLVSHWKPPKNFDFPFSTHNKKGKEEKRFLRTNHLEKYSWLVYSKASKSVYCLYCSVFVSTNIGCGNKNYMLLKALVTEPLVRFDKLLGTQGSLETHEKNQYHIKAIQDGKHFIKNFNDPNRGVINQIDSHRLRVVKENRERLKQPIIKTLIFLAKQNIPLRGHRDDGSIFDNQNELMGNEGNFRELIKFRIESGDLTLKCHLEDIEKRATYISKTTQNELISILGDSILQKILEHVKKSQFYSIMFDETTEMSHTSQLVIVIRYIKNNSVREDLIGFVDCHKENFDLSTEEPKMTGEMIG</sequence>
<dbReference type="PANTHER" id="PTHR45749:SF21">
    <property type="entry name" value="DUF4371 DOMAIN-CONTAINING PROTEIN"/>
    <property type="match status" value="1"/>
</dbReference>
<comment type="caution">
    <text evidence="2">The sequence shown here is derived from an EMBL/GenBank/DDBJ whole genome shotgun (WGS) entry which is preliminary data.</text>
</comment>
<evidence type="ECO:0000313" key="3">
    <source>
        <dbReference type="Proteomes" id="UP000478052"/>
    </source>
</evidence>
<dbReference type="PANTHER" id="PTHR45749">
    <property type="match status" value="1"/>
</dbReference>
<dbReference type="Pfam" id="PF14291">
    <property type="entry name" value="DUF4371"/>
    <property type="match status" value="1"/>
</dbReference>
<organism evidence="2 3">
    <name type="scientific">Aphis craccivora</name>
    <name type="common">Cowpea aphid</name>
    <dbReference type="NCBI Taxonomy" id="307492"/>
    <lineage>
        <taxon>Eukaryota</taxon>
        <taxon>Metazoa</taxon>
        <taxon>Ecdysozoa</taxon>
        <taxon>Arthropoda</taxon>
        <taxon>Hexapoda</taxon>
        <taxon>Insecta</taxon>
        <taxon>Pterygota</taxon>
        <taxon>Neoptera</taxon>
        <taxon>Paraneoptera</taxon>
        <taxon>Hemiptera</taxon>
        <taxon>Sternorrhyncha</taxon>
        <taxon>Aphidomorpha</taxon>
        <taxon>Aphidoidea</taxon>
        <taxon>Aphididae</taxon>
        <taxon>Aphidini</taxon>
        <taxon>Aphis</taxon>
        <taxon>Aphis</taxon>
    </lineage>
</organism>
<feature type="domain" description="DUF4371" evidence="1">
    <location>
        <begin position="162"/>
        <end position="310"/>
    </location>
</feature>
<reference evidence="2 3" key="1">
    <citation type="submission" date="2019-08" db="EMBL/GenBank/DDBJ databases">
        <title>Whole genome of Aphis craccivora.</title>
        <authorList>
            <person name="Voronova N.V."/>
            <person name="Shulinski R.S."/>
            <person name="Bandarenka Y.V."/>
            <person name="Zhorov D.G."/>
            <person name="Warner D."/>
        </authorList>
    </citation>
    <scope>NUCLEOTIDE SEQUENCE [LARGE SCALE GENOMIC DNA]</scope>
    <source>
        <strain evidence="2">180601</strain>
        <tissue evidence="2">Whole Body</tissue>
    </source>
</reference>
<gene>
    <name evidence="2" type="ORF">FWK35_00028264</name>
</gene>
<dbReference type="InterPro" id="IPR025398">
    <property type="entry name" value="DUF4371"/>
</dbReference>
<proteinExistence type="predicted"/>
<accession>A0A6G0X1E5</accession>
<dbReference type="Proteomes" id="UP000478052">
    <property type="component" value="Unassembled WGS sequence"/>
</dbReference>